<keyword evidence="2" id="KW-1185">Reference proteome</keyword>
<dbReference type="Proteomes" id="UP000677126">
    <property type="component" value="Chromosome"/>
</dbReference>
<accession>A0ABX8E318</accession>
<proteinExistence type="predicted"/>
<protein>
    <submittedName>
        <fullName evidence="1">Uncharacterized protein</fullName>
    </submittedName>
</protein>
<gene>
    <name evidence="1" type="ORF">HT578_00710</name>
</gene>
<dbReference type="RefSeq" id="WP_213501533.1">
    <property type="nucleotide sequence ID" value="NZ_CP054856.1"/>
</dbReference>
<organism evidence="1 2">
    <name type="scientific">Novosphingobium decolorationis</name>
    <dbReference type="NCBI Taxonomy" id="2698673"/>
    <lineage>
        <taxon>Bacteria</taxon>
        <taxon>Pseudomonadati</taxon>
        <taxon>Pseudomonadota</taxon>
        <taxon>Alphaproteobacteria</taxon>
        <taxon>Sphingomonadales</taxon>
        <taxon>Sphingomonadaceae</taxon>
        <taxon>Novosphingobium</taxon>
    </lineage>
</organism>
<reference evidence="1 2" key="1">
    <citation type="journal article" date="2021" name="Int. J. Syst. Evol. Microbiol.">
        <title>Novosphingobium decolorationis sp. nov., an aniline blue-decolourizing bacterium isolated from East Pacific sediment.</title>
        <authorList>
            <person name="Chen X."/>
            <person name="Dong B."/>
            <person name="Chen T."/>
            <person name="Ren N."/>
            <person name="Wang J."/>
            <person name="Xu Y."/>
            <person name="Yang J."/>
            <person name="Zhu S."/>
            <person name="Chen J."/>
        </authorList>
    </citation>
    <scope>NUCLEOTIDE SEQUENCE [LARGE SCALE GENOMIC DNA]</scope>
    <source>
        <strain evidence="1 2">502str22</strain>
    </source>
</reference>
<sequence>MDYIPWPDPTFPREPAYALTFEGGGPYRLLIVPALFDEGNRLRRLTVEVQRRLAGRHTIASVLPDLPGCNESLVRLEAQDLASWRGAMEACAAHIGATHVLTLRGGALAAPRALPALHYAPVKGAAILRQMLRARLVSAQEAGRTETRAALEELGHTQGLDLNGYRIGARLFSDLKQAEPRGDAQDLPQSQIGGAGLWLRAEPGESPEQADTLARAVAEWVERTALP</sequence>
<evidence type="ECO:0000313" key="2">
    <source>
        <dbReference type="Proteomes" id="UP000677126"/>
    </source>
</evidence>
<name>A0ABX8E318_9SPHN</name>
<dbReference type="EMBL" id="CP054856">
    <property type="protein sequence ID" value="QVM82416.1"/>
    <property type="molecule type" value="Genomic_DNA"/>
</dbReference>
<evidence type="ECO:0000313" key="1">
    <source>
        <dbReference type="EMBL" id="QVM82416.1"/>
    </source>
</evidence>